<dbReference type="Proteomes" id="UP001180081">
    <property type="component" value="Unassembled WGS sequence"/>
</dbReference>
<protein>
    <submittedName>
        <fullName evidence="14">RnfABCDGE type electron transport complex subunit B</fullName>
    </submittedName>
</protein>
<keyword evidence="10" id="KW-0411">Iron-sulfur</keyword>
<evidence type="ECO:0000256" key="8">
    <source>
        <dbReference type="ARBA" id="ARBA00022982"/>
    </source>
</evidence>
<dbReference type="EMBL" id="JAUFPU010000018">
    <property type="protein sequence ID" value="MDN3577961.1"/>
    <property type="molecule type" value="Genomic_DNA"/>
</dbReference>
<keyword evidence="15" id="KW-1185">Reference proteome</keyword>
<proteinExistence type="predicted"/>
<reference evidence="14" key="1">
    <citation type="journal article" date="2014" name="Int. J. Syst. Evol. Microbiol.">
        <title>Complete genome of a new Firmicutes species belonging to the dominant human colonic microbiota ('Ruminococcus bicirculans') reveals two chromosomes and a selective capacity to utilize plant glucans.</title>
        <authorList>
            <consortium name="NISC Comparative Sequencing Program"/>
            <person name="Wegmann U."/>
            <person name="Louis P."/>
            <person name="Goesmann A."/>
            <person name="Henrissat B."/>
            <person name="Duncan S.H."/>
            <person name="Flint H.J."/>
        </authorList>
    </citation>
    <scope>NUCLEOTIDE SEQUENCE</scope>
    <source>
        <strain evidence="14">CECT 7703</strain>
    </source>
</reference>
<evidence type="ECO:0000259" key="13">
    <source>
        <dbReference type="PROSITE" id="PS51656"/>
    </source>
</evidence>
<keyword evidence="4" id="KW-0997">Cell inner membrane</keyword>
<dbReference type="Pfam" id="PF04060">
    <property type="entry name" value="FeS"/>
    <property type="match status" value="1"/>
</dbReference>
<evidence type="ECO:0000256" key="2">
    <source>
        <dbReference type="ARBA" id="ARBA00022475"/>
    </source>
</evidence>
<dbReference type="PROSITE" id="PS00198">
    <property type="entry name" value="4FE4S_FER_1"/>
    <property type="match status" value="1"/>
</dbReference>
<evidence type="ECO:0000313" key="14">
    <source>
        <dbReference type="EMBL" id="MDN3577961.1"/>
    </source>
</evidence>
<feature type="domain" description="4Fe-4S ferredoxin-type" evidence="12">
    <location>
        <begin position="116"/>
        <end position="145"/>
    </location>
</feature>
<comment type="caution">
    <text evidence="14">The sequence shown here is derived from an EMBL/GenBank/DDBJ whole genome shotgun (WGS) entry which is preliminary data.</text>
</comment>
<evidence type="ECO:0000256" key="1">
    <source>
        <dbReference type="ARBA" id="ARBA00022448"/>
    </source>
</evidence>
<keyword evidence="7" id="KW-1278">Translocase</keyword>
<dbReference type="InterPro" id="IPR017900">
    <property type="entry name" value="4Fe4S_Fe_S_CS"/>
</dbReference>
<dbReference type="Gene3D" id="1.10.15.40">
    <property type="entry name" value="Electron transport complex subunit B, putative Fe-S cluster"/>
    <property type="match status" value="1"/>
</dbReference>
<evidence type="ECO:0000256" key="11">
    <source>
        <dbReference type="ARBA" id="ARBA00023136"/>
    </source>
</evidence>
<dbReference type="Pfam" id="PF14697">
    <property type="entry name" value="Fer4_21"/>
    <property type="match status" value="1"/>
</dbReference>
<accession>A0ABT8B8L6</accession>
<keyword evidence="8" id="KW-0249">Electron transport</keyword>
<keyword evidence="1" id="KW-0813">Transport</keyword>
<evidence type="ECO:0000256" key="6">
    <source>
        <dbReference type="ARBA" id="ARBA00022737"/>
    </source>
</evidence>
<feature type="domain" description="4Fe-4S" evidence="13">
    <location>
        <begin position="10"/>
        <end position="70"/>
    </location>
</feature>
<gene>
    <name evidence="14" type="ORF">QWZ03_14405</name>
</gene>
<reference evidence="14" key="2">
    <citation type="submission" date="2023-06" db="EMBL/GenBank/DDBJ databases">
        <authorList>
            <person name="Lucena T."/>
            <person name="Sun Q."/>
        </authorList>
    </citation>
    <scope>NUCLEOTIDE SEQUENCE</scope>
    <source>
        <strain evidence="14">CECT 7703</strain>
    </source>
</reference>
<dbReference type="NCBIfam" id="TIGR01944">
    <property type="entry name" value="rnfB"/>
    <property type="match status" value="1"/>
</dbReference>
<keyword evidence="2" id="KW-1003">Cell membrane</keyword>
<feature type="domain" description="4Fe-4S ferredoxin-type" evidence="12">
    <location>
        <begin position="86"/>
        <end position="115"/>
    </location>
</feature>
<dbReference type="PROSITE" id="PS51379">
    <property type="entry name" value="4FE4S_FER_2"/>
    <property type="match status" value="2"/>
</dbReference>
<keyword evidence="5" id="KW-0479">Metal-binding</keyword>
<keyword evidence="3" id="KW-0004">4Fe-4S</keyword>
<name>A0ABT8B8L6_9NEIS</name>
<evidence type="ECO:0000256" key="10">
    <source>
        <dbReference type="ARBA" id="ARBA00023014"/>
    </source>
</evidence>
<organism evidence="14 15">
    <name type="scientific">Chitinimonas viridis</name>
    <dbReference type="NCBI Taxonomy" id="664880"/>
    <lineage>
        <taxon>Bacteria</taxon>
        <taxon>Pseudomonadati</taxon>
        <taxon>Pseudomonadota</taxon>
        <taxon>Betaproteobacteria</taxon>
        <taxon>Neisseriales</taxon>
        <taxon>Chitinibacteraceae</taxon>
        <taxon>Chitinimonas</taxon>
    </lineage>
</organism>
<dbReference type="PANTHER" id="PTHR42859">
    <property type="entry name" value="OXIDOREDUCTASE"/>
    <property type="match status" value="1"/>
</dbReference>
<evidence type="ECO:0000256" key="5">
    <source>
        <dbReference type="ARBA" id="ARBA00022723"/>
    </source>
</evidence>
<evidence type="ECO:0000256" key="3">
    <source>
        <dbReference type="ARBA" id="ARBA00022485"/>
    </source>
</evidence>
<dbReference type="InterPro" id="IPR010207">
    <property type="entry name" value="Elect_transpt_cplx_RnfB/RsxB"/>
</dbReference>
<evidence type="ECO:0000313" key="15">
    <source>
        <dbReference type="Proteomes" id="UP001180081"/>
    </source>
</evidence>
<evidence type="ECO:0000256" key="7">
    <source>
        <dbReference type="ARBA" id="ARBA00022967"/>
    </source>
</evidence>
<keyword evidence="9" id="KW-0408">Iron</keyword>
<sequence length="257" mass="26996">MVLADCRGSAVNLTLVERIDAVLPQTQCTQCGYPDCHRYAEAIAAEEAGIDQCPPGGEEGVALLAGLTGLPLVPLNPIHGETKPFALALIDETHCIGCTLCIQACPVDAILGAAKLMHTVLVDECTGCELCIAPCPVDCISMVPAMRPAATAAREAQAGHWRARHRFHLARVARDKRERADRLAAKALAKRDDPYFADAAKQAKIAAALDKAASRQAADLAAPALDPAAARRAKLEAIMAKAAARLAPPGKNGDESQ</sequence>
<dbReference type="InterPro" id="IPR050294">
    <property type="entry name" value="RnfB_subfamily"/>
</dbReference>
<evidence type="ECO:0000256" key="9">
    <source>
        <dbReference type="ARBA" id="ARBA00023004"/>
    </source>
</evidence>
<keyword evidence="6" id="KW-0677">Repeat</keyword>
<dbReference type="PROSITE" id="PS51656">
    <property type="entry name" value="4FE4S"/>
    <property type="match status" value="1"/>
</dbReference>
<evidence type="ECO:0000259" key="12">
    <source>
        <dbReference type="PROSITE" id="PS51379"/>
    </source>
</evidence>
<dbReference type="Gene3D" id="3.30.70.20">
    <property type="match status" value="1"/>
</dbReference>
<dbReference type="SUPFAM" id="SSF54862">
    <property type="entry name" value="4Fe-4S ferredoxins"/>
    <property type="match status" value="1"/>
</dbReference>
<evidence type="ECO:0000256" key="4">
    <source>
        <dbReference type="ARBA" id="ARBA00022519"/>
    </source>
</evidence>
<dbReference type="InterPro" id="IPR007202">
    <property type="entry name" value="4Fe-4S_dom"/>
</dbReference>
<dbReference type="PANTHER" id="PTHR42859:SF3">
    <property type="entry name" value="ION-TRANSLOCATING OXIDOREDUCTASE COMPLEX SUBUNIT B"/>
    <property type="match status" value="1"/>
</dbReference>
<keyword evidence="11" id="KW-0472">Membrane</keyword>
<dbReference type="InterPro" id="IPR017896">
    <property type="entry name" value="4Fe4S_Fe-S-bd"/>
</dbReference>